<dbReference type="InterPro" id="IPR000685">
    <property type="entry name" value="RuBisCO_lsu_C"/>
</dbReference>
<keyword evidence="7" id="KW-1185">Reference proteome</keyword>
<feature type="compositionally biased region" description="Polar residues" evidence="4">
    <location>
        <begin position="265"/>
        <end position="280"/>
    </location>
</feature>
<evidence type="ECO:0000256" key="2">
    <source>
        <dbReference type="ARBA" id="ARBA00025664"/>
    </source>
</evidence>
<dbReference type="GO" id="GO:0000287">
    <property type="term" value="F:magnesium ion binding"/>
    <property type="evidence" value="ECO:0007669"/>
    <property type="project" value="InterPro"/>
</dbReference>
<comment type="subunit">
    <text evidence="3">Heterohexadecamer of 8 large chains and 8 small chains; disulfide-linked. The disulfide link is formed within the large subunit homodimers.</text>
</comment>
<dbReference type="EMBL" id="WHWC01000013">
    <property type="protein sequence ID" value="KAG8371270.1"/>
    <property type="molecule type" value="Genomic_DNA"/>
</dbReference>
<evidence type="ECO:0000259" key="5">
    <source>
        <dbReference type="Pfam" id="PF00016"/>
    </source>
</evidence>
<evidence type="ECO:0000256" key="3">
    <source>
        <dbReference type="ARBA" id="ARBA00025888"/>
    </source>
</evidence>
<dbReference type="Proteomes" id="UP000826271">
    <property type="component" value="Unassembled WGS sequence"/>
</dbReference>
<reference evidence="6" key="1">
    <citation type="submission" date="2019-10" db="EMBL/GenBank/DDBJ databases">
        <authorList>
            <person name="Zhang R."/>
            <person name="Pan Y."/>
            <person name="Wang J."/>
            <person name="Ma R."/>
            <person name="Yu S."/>
        </authorList>
    </citation>
    <scope>NUCLEOTIDE SEQUENCE</scope>
    <source>
        <strain evidence="6">LA-IB0</strain>
        <tissue evidence="6">Leaf</tissue>
    </source>
</reference>
<name>A0AAV6WQU8_9LAMI</name>
<evidence type="ECO:0000256" key="1">
    <source>
        <dbReference type="ARBA" id="ARBA00022481"/>
    </source>
</evidence>
<feature type="compositionally biased region" description="Low complexity" evidence="4">
    <location>
        <begin position="65"/>
        <end position="82"/>
    </location>
</feature>
<evidence type="ECO:0000313" key="6">
    <source>
        <dbReference type="EMBL" id="KAG8371270.1"/>
    </source>
</evidence>
<sequence length="448" mass="48191">MGRATTPATITNSSDAPSHGSKPLSVASISDRDVFAPKNHSMPYRNANGTQSPPSSLNPPPPASVPLVAPSDQTAAAQPPQPKQLALPFDRAAAARAPLPTRSTTTNCRLPPATAATLPTVENSDHPRSSSPTISSGSSSSSRSTHHSPPQRSCLGKFVDFDALIALHIHDEFVALVDGISSNLPRTKRLILGSYVTQLAVSLNLLDLSNTNMHIACHMEPLDIDWLHRMGIVTLNHGRATYTSPGPTVQSKKRKRRDTDESPRDTTSSTPATSDMPSSSRHFEDRLNRIESKLDRNPYSLPYTTGWISGPTCILYLADEASDRLEPKCPKFFQPIFRLLVVSIFGDDSVLQFGGGTLGHPWGNAPGAVANRVALEACVQARNEGAGYFRGVTPDIAVKFDDQALLIMFATAFPLCPGNGLASTLSMHITEQPTPFNISHNVFYAVES</sequence>
<feature type="compositionally biased region" description="Polar residues" evidence="4">
    <location>
        <begin position="1"/>
        <end position="16"/>
    </location>
</feature>
<protein>
    <recommendedName>
        <fullName evidence="5">Ribulose bisphosphate carboxylase large subunit C-terminal domain-containing protein</fullName>
    </recommendedName>
</protein>
<evidence type="ECO:0000256" key="4">
    <source>
        <dbReference type="SAM" id="MobiDB-lite"/>
    </source>
</evidence>
<dbReference type="PANTHER" id="PTHR42704:SF17">
    <property type="entry name" value="RIBULOSE BISPHOSPHATE CARBOXYLASE LARGE CHAIN"/>
    <property type="match status" value="1"/>
</dbReference>
<comment type="function">
    <text evidence="2">RuBisCO catalyzes two reactions: the carboxylation of D-ribulose 1,5-bisphosphate, the primary event in carbon dioxide fixation, as well as the oxidative fragmentation of the pentose substrate in the photorespiration process. Both reactions occur simultaneously and in competition at the same active site.</text>
</comment>
<gene>
    <name evidence="6" type="ORF">BUALT_Bualt13G0070100</name>
</gene>
<dbReference type="Pfam" id="PF00016">
    <property type="entry name" value="RuBisCO_large"/>
    <property type="match status" value="1"/>
</dbReference>
<feature type="region of interest" description="Disordered" evidence="4">
    <location>
        <begin position="1"/>
        <end position="82"/>
    </location>
</feature>
<comment type="caution">
    <text evidence="6">The sequence shown here is derived from an EMBL/GenBank/DDBJ whole genome shotgun (WGS) entry which is preliminary data.</text>
</comment>
<accession>A0AAV6WQU8</accession>
<organism evidence="6 7">
    <name type="scientific">Buddleja alternifolia</name>
    <dbReference type="NCBI Taxonomy" id="168488"/>
    <lineage>
        <taxon>Eukaryota</taxon>
        <taxon>Viridiplantae</taxon>
        <taxon>Streptophyta</taxon>
        <taxon>Embryophyta</taxon>
        <taxon>Tracheophyta</taxon>
        <taxon>Spermatophyta</taxon>
        <taxon>Magnoliopsida</taxon>
        <taxon>eudicotyledons</taxon>
        <taxon>Gunneridae</taxon>
        <taxon>Pentapetalae</taxon>
        <taxon>asterids</taxon>
        <taxon>lamiids</taxon>
        <taxon>Lamiales</taxon>
        <taxon>Scrophulariaceae</taxon>
        <taxon>Buddlejeae</taxon>
        <taxon>Buddleja</taxon>
    </lineage>
</organism>
<evidence type="ECO:0000313" key="7">
    <source>
        <dbReference type="Proteomes" id="UP000826271"/>
    </source>
</evidence>
<proteinExistence type="predicted"/>
<feature type="region of interest" description="Disordered" evidence="4">
    <location>
        <begin position="98"/>
        <end position="152"/>
    </location>
</feature>
<feature type="compositionally biased region" description="Low complexity" evidence="4">
    <location>
        <begin position="129"/>
        <end position="152"/>
    </location>
</feature>
<dbReference type="AlphaFoldDB" id="A0AAV6WQU8"/>
<dbReference type="SUPFAM" id="SSF51649">
    <property type="entry name" value="RuBisCo, C-terminal domain"/>
    <property type="match status" value="1"/>
</dbReference>
<feature type="domain" description="Ribulose bisphosphate carboxylase large subunit C-terminal" evidence="5">
    <location>
        <begin position="342"/>
        <end position="382"/>
    </location>
</feature>
<dbReference type="InterPro" id="IPR033966">
    <property type="entry name" value="RuBisCO"/>
</dbReference>
<feature type="compositionally biased region" description="Polar residues" evidence="4">
    <location>
        <begin position="241"/>
        <end position="250"/>
    </location>
</feature>
<dbReference type="GO" id="GO:0016984">
    <property type="term" value="F:ribulose-bisphosphate carboxylase activity"/>
    <property type="evidence" value="ECO:0007669"/>
    <property type="project" value="InterPro"/>
</dbReference>
<feature type="region of interest" description="Disordered" evidence="4">
    <location>
        <begin position="238"/>
        <end position="283"/>
    </location>
</feature>
<keyword evidence="1" id="KW-0488">Methylation</keyword>
<dbReference type="PANTHER" id="PTHR42704">
    <property type="entry name" value="RIBULOSE BISPHOSPHATE CARBOXYLASE"/>
    <property type="match status" value="1"/>
</dbReference>
<dbReference type="InterPro" id="IPR036376">
    <property type="entry name" value="RuBisCO_lsu_C_sf"/>
</dbReference>
<dbReference type="Gene3D" id="3.20.20.110">
    <property type="entry name" value="Ribulose bisphosphate carboxylase, large subunit, C-terminal domain"/>
    <property type="match status" value="1"/>
</dbReference>